<comment type="caution">
    <text evidence="1">The sequence shown here is derived from an EMBL/GenBank/DDBJ whole genome shotgun (WGS) entry which is preliminary data.</text>
</comment>
<dbReference type="Proteomes" id="UP000530032">
    <property type="component" value="Unassembled WGS sequence"/>
</dbReference>
<dbReference type="AlphaFoldDB" id="A0A843BF96"/>
<sequence length="166" mass="18656">MRGPYLFPTLQGQTVKALRICDPASNDLLIRKQSGHAHFGAIALECERHALLCYCPMRYLLYPHGSVFGCFGGAQAALQFRASACEVCDLEDWLPITAGAHWSHHFDQELPMRGDVLVEPPQLVRDSQTIEWQLELRFSTGRCFRLSQVDECNRLLLAPVEVSSVV</sequence>
<keyword evidence="2" id="KW-1185">Reference proteome</keyword>
<evidence type="ECO:0000313" key="2">
    <source>
        <dbReference type="Proteomes" id="UP000530032"/>
    </source>
</evidence>
<protein>
    <submittedName>
        <fullName evidence="1">Uncharacterized protein</fullName>
    </submittedName>
</protein>
<accession>A0A843BF96</accession>
<dbReference type="EMBL" id="JABBCQ020000013">
    <property type="protein sequence ID" value="MBI1625778.1"/>
    <property type="molecule type" value="Genomic_DNA"/>
</dbReference>
<name>A0A843BF96_9BURK</name>
<proteinExistence type="predicted"/>
<dbReference type="RefSeq" id="WP_198460909.1">
    <property type="nucleotide sequence ID" value="NZ_JABBCQ020000013.1"/>
</dbReference>
<reference evidence="1" key="1">
    <citation type="submission" date="2020-12" db="EMBL/GenBank/DDBJ databases">
        <title>Comamonas sp. nov., isolated from stream water.</title>
        <authorList>
            <person name="Park K.-H."/>
        </authorList>
    </citation>
    <scope>NUCLEOTIDE SEQUENCE</scope>
    <source>
        <strain evidence="1">EJ-4</strain>
    </source>
</reference>
<organism evidence="1 2">
    <name type="scientific">Comamonas suwonensis</name>
    <dbReference type="NCBI Taxonomy" id="2606214"/>
    <lineage>
        <taxon>Bacteria</taxon>
        <taxon>Pseudomonadati</taxon>
        <taxon>Pseudomonadota</taxon>
        <taxon>Betaproteobacteria</taxon>
        <taxon>Burkholderiales</taxon>
        <taxon>Comamonadaceae</taxon>
        <taxon>Comamonas</taxon>
    </lineage>
</organism>
<evidence type="ECO:0000313" key="1">
    <source>
        <dbReference type="EMBL" id="MBI1625778.1"/>
    </source>
</evidence>
<gene>
    <name evidence="1" type="ORF">HF327_014840</name>
</gene>